<comment type="caution">
    <text evidence="2">The sequence shown here is derived from an EMBL/GenBank/DDBJ whole genome shotgun (WGS) entry which is preliminary data.</text>
</comment>
<dbReference type="AlphaFoldDB" id="A0A9D4BZ21"/>
<reference evidence="2" key="1">
    <citation type="journal article" date="2019" name="bioRxiv">
        <title>The Genome of the Zebra Mussel, Dreissena polymorpha: A Resource for Invasive Species Research.</title>
        <authorList>
            <person name="McCartney M.A."/>
            <person name="Auch B."/>
            <person name="Kono T."/>
            <person name="Mallez S."/>
            <person name="Zhang Y."/>
            <person name="Obille A."/>
            <person name="Becker A."/>
            <person name="Abrahante J.E."/>
            <person name="Garbe J."/>
            <person name="Badalamenti J.P."/>
            <person name="Herman A."/>
            <person name="Mangelson H."/>
            <person name="Liachko I."/>
            <person name="Sullivan S."/>
            <person name="Sone E.D."/>
            <person name="Koren S."/>
            <person name="Silverstein K.A.T."/>
            <person name="Beckman K.B."/>
            <person name="Gohl D.M."/>
        </authorList>
    </citation>
    <scope>NUCLEOTIDE SEQUENCE</scope>
    <source>
        <strain evidence="2">Duluth1</strain>
        <tissue evidence="2">Whole animal</tissue>
    </source>
</reference>
<keyword evidence="3" id="KW-1185">Reference proteome</keyword>
<organism evidence="2 3">
    <name type="scientific">Dreissena polymorpha</name>
    <name type="common">Zebra mussel</name>
    <name type="synonym">Mytilus polymorpha</name>
    <dbReference type="NCBI Taxonomy" id="45954"/>
    <lineage>
        <taxon>Eukaryota</taxon>
        <taxon>Metazoa</taxon>
        <taxon>Spiralia</taxon>
        <taxon>Lophotrochozoa</taxon>
        <taxon>Mollusca</taxon>
        <taxon>Bivalvia</taxon>
        <taxon>Autobranchia</taxon>
        <taxon>Heteroconchia</taxon>
        <taxon>Euheterodonta</taxon>
        <taxon>Imparidentia</taxon>
        <taxon>Neoheterodontei</taxon>
        <taxon>Myida</taxon>
        <taxon>Dreissenoidea</taxon>
        <taxon>Dreissenidae</taxon>
        <taxon>Dreissena</taxon>
    </lineage>
</organism>
<proteinExistence type="predicted"/>
<feature type="compositionally biased region" description="Basic and acidic residues" evidence="1">
    <location>
        <begin position="30"/>
        <end position="70"/>
    </location>
</feature>
<accession>A0A9D4BZ21</accession>
<reference evidence="2" key="2">
    <citation type="submission" date="2020-11" db="EMBL/GenBank/DDBJ databases">
        <authorList>
            <person name="McCartney M.A."/>
            <person name="Auch B."/>
            <person name="Kono T."/>
            <person name="Mallez S."/>
            <person name="Becker A."/>
            <person name="Gohl D.M."/>
            <person name="Silverstein K.A.T."/>
            <person name="Koren S."/>
            <person name="Bechman K.B."/>
            <person name="Herman A."/>
            <person name="Abrahante J.E."/>
            <person name="Garbe J."/>
        </authorList>
    </citation>
    <scope>NUCLEOTIDE SEQUENCE</scope>
    <source>
        <strain evidence="2">Duluth1</strain>
        <tissue evidence="2">Whole animal</tissue>
    </source>
</reference>
<name>A0A9D4BZ21_DREPO</name>
<sequence length="146" mass="16554">MADNVQLKQRSGAQISRSSVNKTGGRVLHSHREIVNRLKKTPVEERLNSDDNNKSERGNTHTTRDKKEIEIANAGLSHKTSTTEHRKSLTLNALTGRERRMSNGYGYRRSSVLSAFSDSQDFNYDDPDDGLLTDRVFLKGIYPLFM</sequence>
<evidence type="ECO:0000256" key="1">
    <source>
        <dbReference type="SAM" id="MobiDB-lite"/>
    </source>
</evidence>
<feature type="compositionally biased region" description="Polar residues" evidence="1">
    <location>
        <begin position="1"/>
        <end position="22"/>
    </location>
</feature>
<dbReference type="Proteomes" id="UP000828390">
    <property type="component" value="Unassembled WGS sequence"/>
</dbReference>
<gene>
    <name evidence="2" type="ORF">DPMN_073382</name>
</gene>
<feature type="region of interest" description="Disordered" evidence="1">
    <location>
        <begin position="1"/>
        <end position="87"/>
    </location>
</feature>
<evidence type="ECO:0000313" key="3">
    <source>
        <dbReference type="Proteomes" id="UP000828390"/>
    </source>
</evidence>
<evidence type="ECO:0000313" key="2">
    <source>
        <dbReference type="EMBL" id="KAH3713590.1"/>
    </source>
</evidence>
<dbReference type="EMBL" id="JAIWYP010000014">
    <property type="protein sequence ID" value="KAH3713590.1"/>
    <property type="molecule type" value="Genomic_DNA"/>
</dbReference>
<protein>
    <submittedName>
        <fullName evidence="2">Uncharacterized protein</fullName>
    </submittedName>
</protein>